<proteinExistence type="predicted"/>
<dbReference type="RefSeq" id="WP_091348717.1">
    <property type="nucleotide sequence ID" value="NZ_FMAQ01000006.1"/>
</dbReference>
<evidence type="ECO:0000313" key="2">
    <source>
        <dbReference type="Proteomes" id="UP000199670"/>
    </source>
</evidence>
<dbReference type="AlphaFoldDB" id="A0A1C4C0M1"/>
<dbReference type="STRING" id="1798182.GA0061081_10685"/>
<keyword evidence="2" id="KW-1185">Reference proteome</keyword>
<reference evidence="2" key="1">
    <citation type="submission" date="2016-08" db="EMBL/GenBank/DDBJ databases">
        <authorList>
            <person name="Varghese N."/>
            <person name="Submissions Spin"/>
        </authorList>
    </citation>
    <scope>NUCLEOTIDE SEQUENCE [LARGE SCALE GENOMIC DNA]</scope>
    <source>
        <strain evidence="2">R-53248</strain>
    </source>
</reference>
<organism evidence="1 2">
    <name type="scientific">Gilliamella bombicola</name>
    <dbReference type="NCBI Taxonomy" id="1798182"/>
    <lineage>
        <taxon>Bacteria</taxon>
        <taxon>Pseudomonadati</taxon>
        <taxon>Pseudomonadota</taxon>
        <taxon>Gammaproteobacteria</taxon>
        <taxon>Orbales</taxon>
        <taxon>Orbaceae</taxon>
        <taxon>Gilliamella</taxon>
    </lineage>
</organism>
<dbReference type="Proteomes" id="UP000199670">
    <property type="component" value="Unassembled WGS sequence"/>
</dbReference>
<name>A0A1C4C0M1_9GAMM</name>
<dbReference type="EMBL" id="FMAQ01000006">
    <property type="protein sequence ID" value="SCC12572.1"/>
    <property type="molecule type" value="Genomic_DNA"/>
</dbReference>
<gene>
    <name evidence="1" type="ORF">GA0061081_10685</name>
</gene>
<accession>A0A1C4C0M1</accession>
<protein>
    <submittedName>
        <fullName evidence="1">Uncharacterized protein</fullName>
    </submittedName>
</protein>
<evidence type="ECO:0000313" key="1">
    <source>
        <dbReference type="EMBL" id="SCC12572.1"/>
    </source>
</evidence>
<sequence>MILQANLNHFKALVIGQYIQTLNNRLVDHYGKIKAIPKMKSFFLVSNKDFIDINSQPNSYFFVTFLIFRHVRQDFSVVTTSARMSFKIHYMGLNLKTRFLESIKRENKEFKGTIKKEPEARIKQIPPISGIKLKDYFLFDSASFSRQVAINQAESGSITYWRSM</sequence>